<organism evidence="8">
    <name type="scientific">Treponema pectinovorum</name>
    <dbReference type="NCBI Taxonomy" id="164"/>
    <lineage>
        <taxon>Bacteria</taxon>
        <taxon>Pseudomonadati</taxon>
        <taxon>Spirochaetota</taxon>
        <taxon>Spirochaetia</taxon>
        <taxon>Spirochaetales</taxon>
        <taxon>Treponemataceae</taxon>
        <taxon>Treponema</taxon>
    </lineage>
</organism>
<dbReference type="PANTHER" id="PTHR31736">
    <property type="match status" value="1"/>
</dbReference>
<sequence>MLLSQSGKIVGMNYKMIKADVNLKKGILFLIFIFMIKQVFPQTMDFFLNVSAVTSNSAVISWKNMKESNSAIKDYAINLNGKRLELTSSKKAKEKNPFNFYQRESFYSQYSKKTTTLIKGMKKNFFTFYLLDNLEPETQYTVKICALNHFGKSILESQECVIVTKPKSQIFNVKDFGANSLIEVDKKILNDEQSRRAFIKANTKSIQNAIDACSKGGTVFIPDGFFVCGALHLKSDMTLQIEGILSASPFADDYDFGFLLYPYYEDKRYWGLLNAQNAENLSIVGSGTVNGNGWKYADKNGVKTDKLSTYFEEGDDEKHPFYRYVKGNRKTVYEDGILASSCALSYLDSIKKTPDTATDLELGFAYSSRSTTVILRNVKNLFIEGLTFVNPANHLINILDSSDITISSICEFSYDCNNGDGIGLICCQNAKIFNSFIDSGDDCIVFAAGVGKNAALYGQNGVSNVEIAGNYFHHGHGGVAFGSHTALGIEGVFIHDNVFNHTDTPFRIKSAPANGGFVRNILFEDNALVNIKNPFSMTTEYSDSGTVSKYGKAENPAVFYDIICRNCTVHKNSSYLVYIFADEQNPHKNIKFSGIEVSPKGNLRRYVKNCIDFEWEEK</sequence>
<dbReference type="CAZy" id="GH28">
    <property type="family name" value="Glycoside Hydrolase Family 28"/>
</dbReference>
<dbReference type="CDD" id="cd00063">
    <property type="entry name" value="FN3"/>
    <property type="match status" value="1"/>
</dbReference>
<dbReference type="AlphaFoldDB" id="Q6J9G4"/>
<dbReference type="SMART" id="SM00060">
    <property type="entry name" value="FN3"/>
    <property type="match status" value="1"/>
</dbReference>
<dbReference type="InterPro" id="IPR011050">
    <property type="entry name" value="Pectin_lyase_fold/virulence"/>
</dbReference>
<evidence type="ECO:0000256" key="5">
    <source>
        <dbReference type="ARBA" id="ARBA00023295"/>
    </source>
</evidence>
<dbReference type="Pfam" id="PF00041">
    <property type="entry name" value="fn3"/>
    <property type="match status" value="1"/>
</dbReference>
<keyword evidence="3" id="KW-1015">Disulfide bond</keyword>
<dbReference type="InterPro" id="IPR012334">
    <property type="entry name" value="Pectin_lyas_fold"/>
</dbReference>
<comment type="similarity">
    <text evidence="1 6">Belongs to the glycosyl hydrolase 28 family.</text>
</comment>
<evidence type="ECO:0000259" key="7">
    <source>
        <dbReference type="SMART" id="SM00060"/>
    </source>
</evidence>
<keyword evidence="2 6" id="KW-0378">Hydrolase</keyword>
<dbReference type="Gene3D" id="2.160.20.10">
    <property type="entry name" value="Single-stranded right-handed beta-helix, Pectin lyase-like"/>
    <property type="match status" value="1"/>
</dbReference>
<evidence type="ECO:0000256" key="1">
    <source>
        <dbReference type="ARBA" id="ARBA00008834"/>
    </source>
</evidence>
<dbReference type="InterPro" id="IPR000743">
    <property type="entry name" value="Glyco_hydro_28"/>
</dbReference>
<dbReference type="GO" id="GO:0000272">
    <property type="term" value="P:polysaccharide catabolic process"/>
    <property type="evidence" value="ECO:0007669"/>
    <property type="project" value="UniProtKB-KW"/>
</dbReference>
<feature type="domain" description="Fibronectin type-III" evidence="7">
    <location>
        <begin position="41"/>
        <end position="153"/>
    </location>
</feature>
<keyword evidence="4" id="KW-0325">Glycoprotein</keyword>
<keyword evidence="5 6" id="KW-0326">Glycosidase</keyword>
<proteinExistence type="inferred from homology"/>
<dbReference type="InterPro" id="IPR013783">
    <property type="entry name" value="Ig-like_fold"/>
</dbReference>
<evidence type="ECO:0000256" key="2">
    <source>
        <dbReference type="ARBA" id="ARBA00022801"/>
    </source>
</evidence>
<evidence type="ECO:0000256" key="4">
    <source>
        <dbReference type="ARBA" id="ARBA00023180"/>
    </source>
</evidence>
<dbReference type="SUPFAM" id="SSF49265">
    <property type="entry name" value="Fibronectin type III"/>
    <property type="match status" value="1"/>
</dbReference>
<name>Q6J9G4_9SPIR</name>
<evidence type="ECO:0000256" key="3">
    <source>
        <dbReference type="ARBA" id="ARBA00023157"/>
    </source>
</evidence>
<evidence type="ECO:0000313" key="8">
    <source>
        <dbReference type="EMBL" id="AAT11785.1"/>
    </source>
</evidence>
<dbReference type="GO" id="GO:0004650">
    <property type="term" value="F:polygalacturonase activity"/>
    <property type="evidence" value="ECO:0007669"/>
    <property type="project" value="InterPro"/>
</dbReference>
<dbReference type="SUPFAM" id="SSF51126">
    <property type="entry name" value="Pectin lyase-like"/>
    <property type="match status" value="1"/>
</dbReference>
<dbReference type="EMBL" id="AY561851">
    <property type="protein sequence ID" value="AAT11785.1"/>
    <property type="molecule type" value="Genomic_DNA"/>
</dbReference>
<dbReference type="PANTHER" id="PTHR31736:SF19">
    <property type="entry name" value="PECTIN LYASE SUPERFAMILY PROTEIN-RELATED"/>
    <property type="match status" value="1"/>
</dbReference>
<dbReference type="InterPro" id="IPR003961">
    <property type="entry name" value="FN3_dom"/>
</dbReference>
<dbReference type="Gene3D" id="2.60.40.10">
    <property type="entry name" value="Immunoglobulins"/>
    <property type="match status" value="1"/>
</dbReference>
<dbReference type="Pfam" id="PF00295">
    <property type="entry name" value="Glyco_hydro_28"/>
    <property type="match status" value="1"/>
</dbReference>
<protein>
    <submittedName>
        <fullName evidence="8">Polygalacturonase</fullName>
    </submittedName>
</protein>
<reference evidence="8" key="1">
    <citation type="submission" date="2004-02" db="EMBL/GenBank/DDBJ databases">
        <title>Cloning and expression of a polygalacturonase from the oral spirochete Treponema pectinovorum ATCC 33768.</title>
        <authorList>
            <person name="Walker S.G."/>
        </authorList>
    </citation>
    <scope>NUCLEOTIDE SEQUENCE</scope>
    <source>
        <strain evidence="8">ATCC 33768</strain>
    </source>
</reference>
<gene>
    <name evidence="8" type="primary">pehA</name>
</gene>
<evidence type="ECO:0000256" key="6">
    <source>
        <dbReference type="RuleBase" id="RU361169"/>
    </source>
</evidence>
<dbReference type="InterPro" id="IPR036116">
    <property type="entry name" value="FN3_sf"/>
</dbReference>
<accession>Q6J9G4</accession>